<dbReference type="CDD" id="cd21383">
    <property type="entry name" value="GAT_GGA_Tom1-like"/>
    <property type="match status" value="1"/>
</dbReference>
<keyword evidence="2" id="KW-0813">Transport</keyword>
<dbReference type="Gene3D" id="1.25.40.90">
    <property type="match status" value="1"/>
</dbReference>
<dbReference type="GO" id="GO:0016192">
    <property type="term" value="P:vesicle-mediated transport"/>
    <property type="evidence" value="ECO:0007669"/>
    <property type="project" value="UniProtKB-ARBA"/>
</dbReference>
<dbReference type="AlphaFoldDB" id="A0A9P8XUS3"/>
<feature type="domain" description="GAT" evidence="6">
    <location>
        <begin position="233"/>
        <end position="322"/>
    </location>
</feature>
<feature type="compositionally biased region" description="Polar residues" evidence="4">
    <location>
        <begin position="23"/>
        <end position="33"/>
    </location>
</feature>
<dbReference type="GeneID" id="70189144"/>
<dbReference type="PROSITE" id="PS50179">
    <property type="entry name" value="VHS"/>
    <property type="match status" value="1"/>
</dbReference>
<dbReference type="InterPro" id="IPR008942">
    <property type="entry name" value="ENTH_VHS"/>
</dbReference>
<feature type="compositionally biased region" description="Low complexity" evidence="4">
    <location>
        <begin position="459"/>
        <end position="468"/>
    </location>
</feature>
<sequence length="492" mass="54345">MKSLKKIKALSSFGRKTNGGSGSNSQDGTSTNEPVRIRADTSDDPQGDIPEAIAARNVRLFCESGGGPNSGDDYIYLPAIVDAAESSPEAAAECARIIRQYLRKAYKHSPAFQYNAIMLMRILTDNPGPTFTRNMDSKFIETCKHILMSPDRRVNQMMMDTLDAFEHQKAYDENLGMIIAMWQQEKQKALQKSGGSMPYNWQPPPPQMQQQHMPDPHSQNYFARQHAPRRTLPDPVELAGRLEEAKTSAKVLHDIVANTAPQDVLGNDLIKEFADRCLSASRSIQGYMNATDPTPDHDTMESLIDTNEQLQASMSLHQRAMLNARKQAGPREPLEEPSPLTETDPNGSISRRYSPVSEDDGSPRTAGRTNGKGKQRQLETNTAGPSRSHTPRVEEDPFRDPEPESTSGKGKARYNDMGHDEGQRHADEPYHPGFLTTASYTGRQESALGKEAMHGAIPGGSSSSSRPAAQRDSDADSVDSSRGARREPTYRY</sequence>
<keyword evidence="3" id="KW-0653">Protein transport</keyword>
<evidence type="ECO:0000256" key="2">
    <source>
        <dbReference type="ARBA" id="ARBA00022448"/>
    </source>
</evidence>
<evidence type="ECO:0000259" key="5">
    <source>
        <dbReference type="PROSITE" id="PS50179"/>
    </source>
</evidence>
<dbReference type="Proteomes" id="UP000756346">
    <property type="component" value="Unassembled WGS sequence"/>
</dbReference>
<gene>
    <name evidence="7" type="ORF">B0I36DRAFT_368311</name>
</gene>
<dbReference type="OrthoDB" id="5393057at2759"/>
<organism evidence="7 8">
    <name type="scientific">Microdochium trichocladiopsis</name>
    <dbReference type="NCBI Taxonomy" id="1682393"/>
    <lineage>
        <taxon>Eukaryota</taxon>
        <taxon>Fungi</taxon>
        <taxon>Dikarya</taxon>
        <taxon>Ascomycota</taxon>
        <taxon>Pezizomycotina</taxon>
        <taxon>Sordariomycetes</taxon>
        <taxon>Xylariomycetidae</taxon>
        <taxon>Xylariales</taxon>
        <taxon>Microdochiaceae</taxon>
        <taxon>Microdochium</taxon>
    </lineage>
</organism>
<evidence type="ECO:0000256" key="1">
    <source>
        <dbReference type="ARBA" id="ARBA00011446"/>
    </source>
</evidence>
<evidence type="ECO:0000259" key="6">
    <source>
        <dbReference type="PROSITE" id="PS50909"/>
    </source>
</evidence>
<name>A0A9P8XUS3_9PEZI</name>
<evidence type="ECO:0000256" key="4">
    <source>
        <dbReference type="SAM" id="MobiDB-lite"/>
    </source>
</evidence>
<comment type="caution">
    <text evidence="7">The sequence shown here is derived from an EMBL/GenBank/DDBJ whole genome shotgun (WGS) entry which is preliminary data.</text>
</comment>
<dbReference type="InterPro" id="IPR002014">
    <property type="entry name" value="VHS_dom"/>
</dbReference>
<feature type="compositionally biased region" description="Basic and acidic residues" evidence="4">
    <location>
        <begin position="391"/>
        <end position="402"/>
    </location>
</feature>
<feature type="compositionally biased region" description="Basic and acidic residues" evidence="4">
    <location>
        <begin position="413"/>
        <end position="430"/>
    </location>
</feature>
<reference evidence="7" key="1">
    <citation type="journal article" date="2021" name="Nat. Commun.">
        <title>Genetic determinants of endophytism in the Arabidopsis root mycobiome.</title>
        <authorList>
            <person name="Mesny F."/>
            <person name="Miyauchi S."/>
            <person name="Thiergart T."/>
            <person name="Pickel B."/>
            <person name="Atanasova L."/>
            <person name="Karlsson M."/>
            <person name="Huettel B."/>
            <person name="Barry K.W."/>
            <person name="Haridas S."/>
            <person name="Chen C."/>
            <person name="Bauer D."/>
            <person name="Andreopoulos W."/>
            <person name="Pangilinan J."/>
            <person name="LaButti K."/>
            <person name="Riley R."/>
            <person name="Lipzen A."/>
            <person name="Clum A."/>
            <person name="Drula E."/>
            <person name="Henrissat B."/>
            <person name="Kohler A."/>
            <person name="Grigoriev I.V."/>
            <person name="Martin F.M."/>
            <person name="Hacquard S."/>
        </authorList>
    </citation>
    <scope>NUCLEOTIDE SEQUENCE</scope>
    <source>
        <strain evidence="7">MPI-CAGE-CH-0230</strain>
    </source>
</reference>
<feature type="region of interest" description="Disordered" evidence="4">
    <location>
        <begin position="12"/>
        <end position="48"/>
    </location>
</feature>
<evidence type="ECO:0008006" key="9">
    <source>
        <dbReference type="Google" id="ProtNLM"/>
    </source>
</evidence>
<dbReference type="EMBL" id="JAGTJQ010000011">
    <property type="protein sequence ID" value="KAH7018280.1"/>
    <property type="molecule type" value="Genomic_DNA"/>
</dbReference>
<evidence type="ECO:0000313" key="8">
    <source>
        <dbReference type="Proteomes" id="UP000756346"/>
    </source>
</evidence>
<feature type="compositionally biased region" description="Polar residues" evidence="4">
    <location>
        <begin position="378"/>
        <end position="388"/>
    </location>
</feature>
<dbReference type="RefSeq" id="XP_046006547.1">
    <property type="nucleotide sequence ID" value="XM_046159598.1"/>
</dbReference>
<feature type="region of interest" description="Disordered" evidence="4">
    <location>
        <begin position="326"/>
        <end position="492"/>
    </location>
</feature>
<keyword evidence="8" id="KW-1185">Reference proteome</keyword>
<dbReference type="GO" id="GO:0007034">
    <property type="term" value="P:vacuolar transport"/>
    <property type="evidence" value="ECO:0007669"/>
    <property type="project" value="UniProtKB-ARBA"/>
</dbReference>
<comment type="subunit">
    <text evidence="1">Component of the ESCRT-0 complex composed of HSE1 and VPS27.</text>
</comment>
<dbReference type="SUPFAM" id="SSF89009">
    <property type="entry name" value="GAT-like domain"/>
    <property type="match status" value="1"/>
</dbReference>
<dbReference type="SUPFAM" id="SSF48464">
    <property type="entry name" value="ENTH/VHS domain"/>
    <property type="match status" value="1"/>
</dbReference>
<dbReference type="Gene3D" id="1.20.58.160">
    <property type="match status" value="1"/>
</dbReference>
<dbReference type="InterPro" id="IPR038425">
    <property type="entry name" value="GAT_sf"/>
</dbReference>
<feature type="domain" description="VHS" evidence="5">
    <location>
        <begin position="64"/>
        <end position="193"/>
    </location>
</feature>
<dbReference type="GO" id="GO:0035091">
    <property type="term" value="F:phosphatidylinositol binding"/>
    <property type="evidence" value="ECO:0007669"/>
    <property type="project" value="InterPro"/>
</dbReference>
<protein>
    <recommendedName>
        <fullName evidence="9">GAT domain-containing protein</fullName>
    </recommendedName>
</protein>
<dbReference type="GO" id="GO:0015031">
    <property type="term" value="P:protein transport"/>
    <property type="evidence" value="ECO:0007669"/>
    <property type="project" value="UniProtKB-KW"/>
</dbReference>
<dbReference type="InterPro" id="IPR004152">
    <property type="entry name" value="GAT_dom"/>
</dbReference>
<dbReference type="Pfam" id="PF03127">
    <property type="entry name" value="GAT"/>
    <property type="match status" value="1"/>
</dbReference>
<accession>A0A9P8XUS3</accession>
<proteinExistence type="predicted"/>
<dbReference type="GO" id="GO:0043130">
    <property type="term" value="F:ubiquitin binding"/>
    <property type="evidence" value="ECO:0007669"/>
    <property type="project" value="InterPro"/>
</dbReference>
<feature type="compositionally biased region" description="Basic and acidic residues" evidence="4">
    <location>
        <begin position="482"/>
        <end position="492"/>
    </location>
</feature>
<dbReference type="PROSITE" id="PS50909">
    <property type="entry name" value="GAT"/>
    <property type="match status" value="1"/>
</dbReference>
<evidence type="ECO:0000256" key="3">
    <source>
        <dbReference type="ARBA" id="ARBA00022927"/>
    </source>
</evidence>
<evidence type="ECO:0000313" key="7">
    <source>
        <dbReference type="EMBL" id="KAH7018280.1"/>
    </source>
</evidence>